<evidence type="ECO:0000313" key="2">
    <source>
        <dbReference type="EMBL" id="KAL3799862.1"/>
    </source>
</evidence>
<name>A0ABD3QIJ4_9STRA</name>
<dbReference type="Proteomes" id="UP001530400">
    <property type="component" value="Unassembled WGS sequence"/>
</dbReference>
<keyword evidence="1" id="KW-0812">Transmembrane</keyword>
<keyword evidence="1" id="KW-0472">Membrane</keyword>
<evidence type="ECO:0008006" key="4">
    <source>
        <dbReference type="Google" id="ProtNLM"/>
    </source>
</evidence>
<keyword evidence="3" id="KW-1185">Reference proteome</keyword>
<reference evidence="2 3" key="1">
    <citation type="submission" date="2024-10" db="EMBL/GenBank/DDBJ databases">
        <title>Updated reference genomes for cyclostephanoid diatoms.</title>
        <authorList>
            <person name="Roberts W.R."/>
            <person name="Alverson A.J."/>
        </authorList>
    </citation>
    <scope>NUCLEOTIDE SEQUENCE [LARGE SCALE GENOMIC DNA]</scope>
    <source>
        <strain evidence="2 3">AJA010-31</strain>
    </source>
</reference>
<sequence length="348" mass="39941">MSSQTLLRWLSPLIICVLALGNIFLMCTKYLTSNVNGEATTFQHPIDESANEESPRQAGVRHITRNLVVYNHDSIAFADTFAHCSFNNPNCKIHYHHVQKTGGSRLASRLYPLLSKGASYNSKKWCCQDEMMDRFNANVSQYCEHNKFGIYEVTAPQYSNVIQSCIDYNNAPQQNRNLHEPNEIIGLMTIREPIQLTLSQLHHQCNKNFKHKSPEEQKMCKSCKFLKNRDYFLEYVHQTNLVFLEIAQEIPRLLNMLDGQINHQRRNSTTKAIHKMMILDQADIDSFFKAMESRLPAGVVIPEGRGNEEMTGHCYFGVTSHMMKALAPSLEIYRYLTSGLVWQPASNM</sequence>
<accession>A0ABD3QIJ4</accession>
<proteinExistence type="predicted"/>
<evidence type="ECO:0000313" key="3">
    <source>
        <dbReference type="Proteomes" id="UP001530400"/>
    </source>
</evidence>
<gene>
    <name evidence="2" type="ORF">ACHAWO_009983</name>
</gene>
<organism evidence="2 3">
    <name type="scientific">Cyclotella atomus</name>
    <dbReference type="NCBI Taxonomy" id="382360"/>
    <lineage>
        <taxon>Eukaryota</taxon>
        <taxon>Sar</taxon>
        <taxon>Stramenopiles</taxon>
        <taxon>Ochrophyta</taxon>
        <taxon>Bacillariophyta</taxon>
        <taxon>Coscinodiscophyceae</taxon>
        <taxon>Thalassiosirophycidae</taxon>
        <taxon>Stephanodiscales</taxon>
        <taxon>Stephanodiscaceae</taxon>
        <taxon>Cyclotella</taxon>
    </lineage>
</organism>
<feature type="transmembrane region" description="Helical" evidence="1">
    <location>
        <begin position="6"/>
        <end position="25"/>
    </location>
</feature>
<keyword evidence="1" id="KW-1133">Transmembrane helix</keyword>
<comment type="caution">
    <text evidence="2">The sequence shown here is derived from an EMBL/GenBank/DDBJ whole genome shotgun (WGS) entry which is preliminary data.</text>
</comment>
<dbReference type="AlphaFoldDB" id="A0ABD3QIJ4"/>
<protein>
    <recommendedName>
        <fullName evidence="4">Sulfotransferase</fullName>
    </recommendedName>
</protein>
<dbReference type="EMBL" id="JALLPJ020000175">
    <property type="protein sequence ID" value="KAL3799862.1"/>
    <property type="molecule type" value="Genomic_DNA"/>
</dbReference>
<evidence type="ECO:0000256" key="1">
    <source>
        <dbReference type="SAM" id="Phobius"/>
    </source>
</evidence>